<dbReference type="PANTHER" id="PTHR24359:SF1">
    <property type="entry name" value="INHIBITOR OF NUCLEAR FACTOR KAPPA-B KINASE EPSILON SUBUNIT HOMOLOG 1-RELATED"/>
    <property type="match status" value="1"/>
</dbReference>
<organism evidence="3 4">
    <name type="scientific">Macrophomina phaseolina</name>
    <dbReference type="NCBI Taxonomy" id="35725"/>
    <lineage>
        <taxon>Eukaryota</taxon>
        <taxon>Fungi</taxon>
        <taxon>Dikarya</taxon>
        <taxon>Ascomycota</taxon>
        <taxon>Pezizomycotina</taxon>
        <taxon>Dothideomycetes</taxon>
        <taxon>Dothideomycetes incertae sedis</taxon>
        <taxon>Botryosphaeriales</taxon>
        <taxon>Botryosphaeriaceae</taxon>
        <taxon>Macrophomina</taxon>
    </lineage>
</organism>
<feature type="compositionally biased region" description="Basic and acidic residues" evidence="1">
    <location>
        <begin position="829"/>
        <end position="840"/>
    </location>
</feature>
<feature type="compositionally biased region" description="Polar residues" evidence="1">
    <location>
        <begin position="879"/>
        <end position="888"/>
    </location>
</feature>
<feature type="compositionally biased region" description="Basic and acidic residues" evidence="1">
    <location>
        <begin position="855"/>
        <end position="869"/>
    </location>
</feature>
<feature type="region of interest" description="Disordered" evidence="1">
    <location>
        <begin position="855"/>
        <end position="892"/>
    </location>
</feature>
<evidence type="ECO:0000313" key="3">
    <source>
        <dbReference type="EMBL" id="KAH7009308.1"/>
    </source>
</evidence>
<sequence>MADINSGHVTNPIPEPPPVVASEDASEDVSEHLAEMSASDSQDEDFDDFTDSGSDDMADHNRRLLNAQEYRRASASLQKELWMRRVENPRGQHTFYIPENEKRELITRDTIIRLIQLRHPKLSPEIVAEYADAVETTAMNLFATLASIGKGGDIVAFLNERISDGHMPFQRSEGFMFDLRGGNGEEIKSIRRWGHVEREAFDRQQWWMLAPFFSLGQHHDLRDNAVLPFVPSLQQQEEDRHQSTGAYSEVSTVRIHDKHHDFWGACVSNGRGLQVAVKKLKENDEREFEKERTVLNMLGKKQHDHLVKLLASYKYKGHYHLIFPRANSNLRTYWETHSQPPFDTATILWALRQMKGIASGLNTVHNFKVTIPLSVDGNLRMTKENHMLSVESGEELHGRHGDIKPENILWFERTLHSNDGRGALQIADFGLGRFHGRESRTESPGYHIFSSLTYEPPECHLNLRVSRAYDIWSLGCLYLEFITWLMLGSDGIEEFSKERSENSFILHQEGKIQDDYFWTLWFDGNMRRAKPRRGVGEWVKKLQEHKNCTMVVRDLLDLITTGLLRIEPKNRMTSMQMYGCLRQILRRAENDHQYICEPVPLLSIRPGSLPISVSPTIGTETKEKLQKKVEFDEPLISSSKEFRQNFARDVELHEMDTEEDRADHPATSAMSSNLVRDVQSSSAGSSTEGALKIFTDSGSKPSTSMTDAIDSFEDDVNQQGCFIDGLTEYSEETDRLNIESYSDEFATIIFRNLALKESERQLLDAILPILEAALKGFSSRLAYEANACETRADTVRIRKYRTHIKQSFKRIWSRSFPTDGGSNQEEGDERVTLHSHEKEMSVDEKVSMMWAKPDMRASDQSFEGDKDLVSEEDDRESNTSEPASSISEGNAHIEEETIVRSCAFTWLMSRLQRAMVLAVSGTDHMTSIRQAILQQLPSSRRISKEKPLELFGAVFSIDWDPKSFVKQNYHETMSVSEALATAITFTGSAEYTQALTCREYLNQTWPSSGLSILRLLQTVFKSAEGVKQALKAPDGTLLEAWYTRDQVNIRLEGVPDAIAEIGEQLAWLGSALRSSTVKSDIAFYAPRICNIQNLELPENSALRMEVKYDVKFSTPTKPVDYNKRPGMCWRGLFRNPVIVEGYPTLRRTSSAEFGSPEVGLEIPLNIMAALAQSRRITDFDGRLYVKGFSRMTVATKYTQREKLLLWHLFYNKDGTHLSYVDTCLEEIETLKSSEISFAEIDDARHILGWCTKVQNLTGTEDANYDIRRSGRKEPHAGCRLERFNISGGKYVNFGVSFSIGVKDEPTNFKQSRCYFEIIQQLHTSFVVFYDVSDRRAWLVNGASALLHLVRASLKYDEKSVIGEKLLFKPKQLKVGEAKYATSSAAEILQKRANMELPVLPHKREVFEELTSSDQSEPPGGSTKIKQTYLLFQDRVEQVHHMLEQAIAYQMKREATPGMEVKLKPRNYLEGFDFSEIAARKPHVVLRVHELQPTGRCWIDFTRALHAVTLFGSGFGELIRPLAQAETCRKWSSVPPGYDHLAVGVADLQYIIKENGELGPTPTCIVDGIHWHNPDKLFGDCDCTAKGATTACDRAQVLLPSRLNIRRWTNRTQHPGPWEEEKDGAIIFGHSRKMPIHWPDDPGHDPNEMASQSQSYDVSSTSRQMISTEATSELQPHSVTSSNESSHLMQSTQETVESTAPTTETPPSLSASRDNDQSNTPIPSSSNEQGEESSNRTGLLKNLRVKLFKRLGLTGGKK</sequence>
<dbReference type="InterPro" id="IPR000719">
    <property type="entry name" value="Prot_kinase_dom"/>
</dbReference>
<feature type="compositionally biased region" description="Low complexity" evidence="1">
    <location>
        <begin position="1650"/>
        <end position="1663"/>
    </location>
</feature>
<proteinExistence type="predicted"/>
<reference evidence="3 4" key="1">
    <citation type="journal article" date="2021" name="Nat. Commun.">
        <title>Genetic determinants of endophytism in the Arabidopsis root mycobiome.</title>
        <authorList>
            <person name="Mesny F."/>
            <person name="Miyauchi S."/>
            <person name="Thiergart T."/>
            <person name="Pickel B."/>
            <person name="Atanasova L."/>
            <person name="Karlsson M."/>
            <person name="Huettel B."/>
            <person name="Barry K.W."/>
            <person name="Haridas S."/>
            <person name="Chen C."/>
            <person name="Bauer D."/>
            <person name="Andreopoulos W."/>
            <person name="Pangilinan J."/>
            <person name="LaButti K."/>
            <person name="Riley R."/>
            <person name="Lipzen A."/>
            <person name="Clum A."/>
            <person name="Drula E."/>
            <person name="Henrissat B."/>
            <person name="Kohler A."/>
            <person name="Grigoriev I.V."/>
            <person name="Martin F.M."/>
            <person name="Hacquard S."/>
        </authorList>
    </citation>
    <scope>NUCLEOTIDE SEQUENCE [LARGE SCALE GENOMIC DNA]</scope>
    <source>
        <strain evidence="3 4">MPI-SDFR-AT-0080</strain>
    </source>
</reference>
<feature type="compositionally biased region" description="Polar residues" evidence="1">
    <location>
        <begin position="1664"/>
        <end position="1692"/>
    </location>
</feature>
<accession>A0ABQ8FSL3</accession>
<name>A0ABQ8FSL3_9PEZI</name>
<feature type="compositionally biased region" description="Basic and acidic residues" evidence="1">
    <location>
        <begin position="1637"/>
        <end position="1646"/>
    </location>
</feature>
<dbReference type="PANTHER" id="PTHR24359">
    <property type="entry name" value="SERINE/THREONINE-PROTEIN KINASE SBK1"/>
    <property type="match status" value="1"/>
</dbReference>
<dbReference type="CDD" id="cd00180">
    <property type="entry name" value="PKc"/>
    <property type="match status" value="1"/>
</dbReference>
<dbReference type="InterPro" id="IPR011009">
    <property type="entry name" value="Kinase-like_dom_sf"/>
</dbReference>
<dbReference type="EMBL" id="JAGTJR010000111">
    <property type="protein sequence ID" value="KAH7009308.1"/>
    <property type="molecule type" value="Genomic_DNA"/>
</dbReference>
<feature type="compositionally biased region" description="Acidic residues" evidence="1">
    <location>
        <begin position="41"/>
        <end position="55"/>
    </location>
</feature>
<dbReference type="Pfam" id="PF00069">
    <property type="entry name" value="Pkinase"/>
    <property type="match status" value="1"/>
</dbReference>
<protein>
    <recommendedName>
        <fullName evidence="2">Protein kinase domain-containing protein</fullName>
    </recommendedName>
</protein>
<keyword evidence="4" id="KW-1185">Reference proteome</keyword>
<feature type="region of interest" description="Disordered" evidence="1">
    <location>
        <begin position="1632"/>
        <end position="1738"/>
    </location>
</feature>
<feature type="region of interest" description="Disordered" evidence="1">
    <location>
        <begin position="815"/>
        <end position="840"/>
    </location>
</feature>
<dbReference type="SUPFAM" id="SSF56112">
    <property type="entry name" value="Protein kinase-like (PK-like)"/>
    <property type="match status" value="1"/>
</dbReference>
<gene>
    <name evidence="3" type="ORF">B0J12DRAFT_691604</name>
</gene>
<evidence type="ECO:0000256" key="1">
    <source>
        <dbReference type="SAM" id="MobiDB-lite"/>
    </source>
</evidence>
<dbReference type="PROSITE" id="PS50011">
    <property type="entry name" value="PROTEIN_KINASE_DOM"/>
    <property type="match status" value="1"/>
</dbReference>
<comment type="caution">
    <text evidence="3">The sequence shown here is derived from an EMBL/GenBank/DDBJ whole genome shotgun (WGS) entry which is preliminary data.</text>
</comment>
<dbReference type="Gene3D" id="1.10.510.10">
    <property type="entry name" value="Transferase(Phosphotransferase) domain 1"/>
    <property type="match status" value="1"/>
</dbReference>
<feature type="domain" description="Protein kinase" evidence="2">
    <location>
        <begin position="236"/>
        <end position="595"/>
    </location>
</feature>
<dbReference type="SMART" id="SM00220">
    <property type="entry name" value="S_TKc"/>
    <property type="match status" value="1"/>
</dbReference>
<feature type="compositionally biased region" description="Low complexity" evidence="1">
    <location>
        <begin position="1693"/>
        <end position="1711"/>
    </location>
</feature>
<dbReference type="Proteomes" id="UP000774617">
    <property type="component" value="Unassembled WGS sequence"/>
</dbReference>
<evidence type="ECO:0000313" key="4">
    <source>
        <dbReference type="Proteomes" id="UP000774617"/>
    </source>
</evidence>
<feature type="region of interest" description="Disordered" evidence="1">
    <location>
        <begin position="1"/>
        <end position="55"/>
    </location>
</feature>
<dbReference type="Gene3D" id="3.30.200.20">
    <property type="entry name" value="Phosphorylase Kinase, domain 1"/>
    <property type="match status" value="1"/>
</dbReference>
<evidence type="ECO:0000259" key="2">
    <source>
        <dbReference type="PROSITE" id="PS50011"/>
    </source>
</evidence>